<dbReference type="CDD" id="cd00761">
    <property type="entry name" value="Glyco_tranf_GTA_type"/>
    <property type="match status" value="1"/>
</dbReference>
<dbReference type="SUPFAM" id="SSF48452">
    <property type="entry name" value="TPR-like"/>
    <property type="match status" value="1"/>
</dbReference>
<protein>
    <submittedName>
        <fullName evidence="2">Glycosyltransferase involved in cell wall biosynthesis</fullName>
    </submittedName>
</protein>
<dbReference type="PANTHER" id="PTHR43685:SF2">
    <property type="entry name" value="GLYCOSYLTRANSFERASE 2-LIKE DOMAIN-CONTAINING PROTEIN"/>
    <property type="match status" value="1"/>
</dbReference>
<proteinExistence type="predicted"/>
<dbReference type="SUPFAM" id="SSF53756">
    <property type="entry name" value="UDP-Glycosyltransferase/glycogen phosphorylase"/>
    <property type="match status" value="1"/>
</dbReference>
<reference evidence="2 3" key="1">
    <citation type="submission" date="2024-06" db="EMBL/GenBank/DDBJ databases">
        <title>Genomic Encyclopedia of Type Strains, Phase IV (KMG-IV): sequencing the most valuable type-strain genomes for metagenomic binning, comparative biology and taxonomic classification.</title>
        <authorList>
            <person name="Goeker M."/>
        </authorList>
    </citation>
    <scope>NUCLEOTIDE SEQUENCE [LARGE SCALE GENOMIC DNA]</scope>
    <source>
        <strain evidence="2 3">DSM 27865</strain>
    </source>
</reference>
<comment type="caution">
    <text evidence="2">The sequence shown here is derived from an EMBL/GenBank/DDBJ whole genome shotgun (WGS) entry which is preliminary data.</text>
</comment>
<name>A0ABV2MSN6_9HYPH</name>
<feature type="domain" description="Glycosyltransferase 2-like" evidence="1">
    <location>
        <begin position="227"/>
        <end position="334"/>
    </location>
</feature>
<dbReference type="RefSeq" id="WP_354191882.1">
    <property type="nucleotide sequence ID" value="NZ_JBEPML010000001.1"/>
</dbReference>
<dbReference type="Proteomes" id="UP001549076">
    <property type="component" value="Unassembled WGS sequence"/>
</dbReference>
<dbReference type="Pfam" id="PF00535">
    <property type="entry name" value="Glycos_transf_2"/>
    <property type="match status" value="1"/>
</dbReference>
<gene>
    <name evidence="2" type="ORF">ABID37_000003</name>
</gene>
<accession>A0ABV2MSN6</accession>
<dbReference type="Gene3D" id="3.40.50.2000">
    <property type="entry name" value="Glycogen Phosphorylase B"/>
    <property type="match status" value="1"/>
</dbReference>
<dbReference type="InterPro" id="IPR011990">
    <property type="entry name" value="TPR-like_helical_dom_sf"/>
</dbReference>
<dbReference type="EMBL" id="JBEPML010000001">
    <property type="protein sequence ID" value="MET3789819.1"/>
    <property type="molecule type" value="Genomic_DNA"/>
</dbReference>
<dbReference type="SUPFAM" id="SSF53448">
    <property type="entry name" value="Nucleotide-diphospho-sugar transferases"/>
    <property type="match status" value="1"/>
</dbReference>
<evidence type="ECO:0000259" key="1">
    <source>
        <dbReference type="Pfam" id="PF00535"/>
    </source>
</evidence>
<sequence length="840" mass="94451">MQRSLKKDLVASIEGGLRRAYDMLPAVARTAVPRAAKDFVRERFTSRTQVAEYDGKLWRGFSDQALADLAAMKADERRPVRDRSEACYSLARWHAVEGDFAAALKEMQDRRAINPGVGRAARQYMLEALLLCRLGRAEEARALVGQAVSGHTFDISARLMMANGWNPAISGKQTVEAERKTLEHINAVYAHYKLPGIVKRDADTQLSLDNIRGEGGQPHDDPDARVTVIVPAYNAAETIGTALTSLAEQSWRNLEILVADDCSTDDTARIVEAFCRKDERFRLIRQSVNRGSYASRNRALEEAAGRFVTIHDADDWAHPLRIEQQARALLKSPAVPYNLSRLARATPQLCFFGTWRPSAELTSLNLSSLMVARSVFEKAGNWNEVRVSADQEFVKRLDVLFGANHRKQVVSECPLAFGRTVSTSLTRHGKTHVRTFHHGIRRTYHEVTEHWHRSLADGLAQAGRPVVPPDLPVPSSIRSDNSVAGKLDVVFIGDFNMSGGTYHSAMGMLRAARAAGLSAGILQYYRYDLDVTKPLKGEVIDYAQKNGVRIVCAGEEVDVGTVVVTHPPILQYQLDMFPRLNHERVVTVVNQMAERDRSGRDVAYDPAVVRRRLIDYFGHEGDWVPISGTVRALMEADERYPPPHRDTWMPLVDTDTWLAHRPHWRGGERDRPVIGRHGRDHFLKWPGARAALLDAYCAEQACEVRFLGGAAHARKTAGRWPKNWEVQPFGSRDVKDFLAGLDFFLHYPHDDYIEEFGRAPMEAMAIGVPVILPPVFRATFADAALYAEPHEVWPTIERLWKDEAAWIGRVEAGRAFVRSNCAYDLFPARLEMRQNHRQAR</sequence>
<keyword evidence="3" id="KW-1185">Reference proteome</keyword>
<evidence type="ECO:0000313" key="3">
    <source>
        <dbReference type="Proteomes" id="UP001549076"/>
    </source>
</evidence>
<dbReference type="InterPro" id="IPR001173">
    <property type="entry name" value="Glyco_trans_2-like"/>
</dbReference>
<dbReference type="InterPro" id="IPR050834">
    <property type="entry name" value="Glycosyltransf_2"/>
</dbReference>
<organism evidence="2 3">
    <name type="scientific">Aquamicrobium terrae</name>
    <dbReference type="NCBI Taxonomy" id="1324945"/>
    <lineage>
        <taxon>Bacteria</taxon>
        <taxon>Pseudomonadati</taxon>
        <taxon>Pseudomonadota</taxon>
        <taxon>Alphaproteobacteria</taxon>
        <taxon>Hyphomicrobiales</taxon>
        <taxon>Phyllobacteriaceae</taxon>
        <taxon>Aquamicrobium</taxon>
    </lineage>
</organism>
<evidence type="ECO:0000313" key="2">
    <source>
        <dbReference type="EMBL" id="MET3789819.1"/>
    </source>
</evidence>
<dbReference type="InterPro" id="IPR029044">
    <property type="entry name" value="Nucleotide-diphossugar_trans"/>
</dbReference>
<dbReference type="Gene3D" id="3.90.550.10">
    <property type="entry name" value="Spore Coat Polysaccharide Biosynthesis Protein SpsA, Chain A"/>
    <property type="match status" value="1"/>
</dbReference>
<dbReference type="PANTHER" id="PTHR43685">
    <property type="entry name" value="GLYCOSYLTRANSFERASE"/>
    <property type="match status" value="1"/>
</dbReference>